<reference evidence="11" key="1">
    <citation type="submission" date="2020-05" db="UniProtKB">
        <authorList>
            <consortium name="EnsemblMetazoa"/>
        </authorList>
    </citation>
    <scope>IDENTIFICATION</scope>
    <source>
        <strain evidence="11">Yale</strain>
    </source>
</reference>
<keyword evidence="3 7" id="KW-0238">DNA-binding</keyword>
<feature type="compositionally biased region" description="Low complexity" evidence="8">
    <location>
        <begin position="1164"/>
        <end position="1179"/>
    </location>
</feature>
<feature type="region of interest" description="Disordered" evidence="8">
    <location>
        <begin position="78"/>
        <end position="116"/>
    </location>
</feature>
<dbReference type="InterPro" id="IPR036196">
    <property type="entry name" value="Ptyr_pPase_sf"/>
</dbReference>
<feature type="region of interest" description="Disordered" evidence="8">
    <location>
        <begin position="238"/>
        <end position="267"/>
    </location>
</feature>
<protein>
    <submittedName>
        <fullName evidence="11">Uncharacterized protein</fullName>
    </submittedName>
</protein>
<evidence type="ECO:0000256" key="8">
    <source>
        <dbReference type="SAM" id="MobiDB-lite"/>
    </source>
</evidence>
<dbReference type="VEuPathDB" id="VectorBase:GMOY011079"/>
<dbReference type="Pfam" id="PF01451">
    <property type="entry name" value="LMWPc"/>
    <property type="match status" value="1"/>
</dbReference>
<dbReference type="Gene3D" id="3.30.710.10">
    <property type="entry name" value="Potassium Channel Kv1.1, Chain A"/>
    <property type="match status" value="1"/>
</dbReference>
<dbReference type="GO" id="GO:0003680">
    <property type="term" value="F:minor groove of adenine-thymine-rich DNA binding"/>
    <property type="evidence" value="ECO:0007669"/>
    <property type="project" value="UniProtKB-ARBA"/>
</dbReference>
<organism evidence="11 12">
    <name type="scientific">Glossina morsitans morsitans</name>
    <name type="common">Savannah tsetse fly</name>
    <dbReference type="NCBI Taxonomy" id="37546"/>
    <lineage>
        <taxon>Eukaryota</taxon>
        <taxon>Metazoa</taxon>
        <taxon>Ecdysozoa</taxon>
        <taxon>Arthropoda</taxon>
        <taxon>Hexapoda</taxon>
        <taxon>Insecta</taxon>
        <taxon>Pterygota</taxon>
        <taxon>Neoptera</taxon>
        <taxon>Endopterygota</taxon>
        <taxon>Diptera</taxon>
        <taxon>Brachycera</taxon>
        <taxon>Muscomorpha</taxon>
        <taxon>Hippoboscoidea</taxon>
        <taxon>Glossinidae</taxon>
        <taxon>Glossina</taxon>
    </lineage>
</organism>
<evidence type="ECO:0000256" key="1">
    <source>
        <dbReference type="ARBA" id="ARBA00004123"/>
    </source>
</evidence>
<evidence type="ECO:0000256" key="6">
    <source>
        <dbReference type="ARBA" id="ARBA00058541"/>
    </source>
</evidence>
<dbReference type="FunFam" id="3.30.710.10:FF:000120">
    <property type="entry name" value="Bric a brac 2, isoform B"/>
    <property type="match status" value="1"/>
</dbReference>
<keyword evidence="4" id="KW-0804">Transcription</keyword>
<dbReference type="GO" id="GO:0007455">
    <property type="term" value="P:eye-antennal disc morphogenesis"/>
    <property type="evidence" value="ECO:0007669"/>
    <property type="project" value="UniProtKB-ARBA"/>
</dbReference>
<feature type="compositionally biased region" description="Polar residues" evidence="8">
    <location>
        <begin position="486"/>
        <end position="496"/>
    </location>
</feature>
<evidence type="ECO:0000259" key="9">
    <source>
        <dbReference type="PROSITE" id="PS50097"/>
    </source>
</evidence>
<accession>A0A1B0GCQ3</accession>
<dbReference type="PROSITE" id="PS50097">
    <property type="entry name" value="BTB"/>
    <property type="match status" value="1"/>
</dbReference>
<feature type="compositionally biased region" description="Polar residues" evidence="8">
    <location>
        <begin position="1057"/>
        <end position="1089"/>
    </location>
</feature>
<dbReference type="GO" id="GO:0005634">
    <property type="term" value="C:nucleus"/>
    <property type="evidence" value="ECO:0007669"/>
    <property type="project" value="UniProtKB-SubCell"/>
</dbReference>
<feature type="region of interest" description="Disordered" evidence="8">
    <location>
        <begin position="1001"/>
        <end position="1029"/>
    </location>
</feature>
<dbReference type="CDD" id="cd18315">
    <property type="entry name" value="BTB_POZ_BAB-like"/>
    <property type="match status" value="1"/>
</dbReference>
<dbReference type="STRING" id="37546.A0A1B0GCQ3"/>
<feature type="region of interest" description="Disordered" evidence="8">
    <location>
        <begin position="429"/>
        <end position="501"/>
    </location>
</feature>
<dbReference type="AlphaFoldDB" id="A0A1B0GCQ3"/>
<dbReference type="SUPFAM" id="SSF52788">
    <property type="entry name" value="Phosphotyrosine protein phosphatases I"/>
    <property type="match status" value="1"/>
</dbReference>
<keyword evidence="12" id="KW-1185">Reference proteome</keyword>
<feature type="region of interest" description="Disordered" evidence="8">
    <location>
        <begin position="935"/>
        <end position="971"/>
    </location>
</feature>
<dbReference type="InterPro" id="IPR011333">
    <property type="entry name" value="SKP1/BTB/POZ_sf"/>
</dbReference>
<comment type="function">
    <text evidence="6">Probably acts as a transcriptional regulator. Required for the specification of the tarsal segment. Also involved in antenna development.</text>
</comment>
<dbReference type="EMBL" id="CCAG010002184">
    <property type="status" value="NOT_ANNOTATED_CDS"/>
    <property type="molecule type" value="Genomic_DNA"/>
</dbReference>
<dbReference type="Pfam" id="PF05225">
    <property type="entry name" value="HTH_psq"/>
    <property type="match status" value="1"/>
</dbReference>
<feature type="compositionally biased region" description="Low complexity" evidence="8">
    <location>
        <begin position="441"/>
        <end position="462"/>
    </location>
</feature>
<dbReference type="GO" id="GO:0007478">
    <property type="term" value="P:leg disc morphogenesis"/>
    <property type="evidence" value="ECO:0007669"/>
    <property type="project" value="UniProtKB-ARBA"/>
</dbReference>
<dbReference type="SUPFAM" id="SSF46689">
    <property type="entry name" value="Homeodomain-like"/>
    <property type="match status" value="1"/>
</dbReference>
<dbReference type="InterPro" id="IPR009057">
    <property type="entry name" value="Homeodomain-like_sf"/>
</dbReference>
<dbReference type="InterPro" id="IPR000210">
    <property type="entry name" value="BTB/POZ_dom"/>
</dbReference>
<dbReference type="EnsemblMetazoa" id="GMOY011079-RA">
    <property type="protein sequence ID" value="GMOY011079-PA"/>
    <property type="gene ID" value="GMOY011079"/>
</dbReference>
<feature type="region of interest" description="Disordered" evidence="8">
    <location>
        <begin position="1125"/>
        <end position="1146"/>
    </location>
</feature>
<evidence type="ECO:0000256" key="5">
    <source>
        <dbReference type="ARBA" id="ARBA00023242"/>
    </source>
</evidence>
<proteinExistence type="predicted"/>
<feature type="region of interest" description="Disordered" evidence="8">
    <location>
        <begin position="1"/>
        <end position="60"/>
    </location>
</feature>
<evidence type="ECO:0000256" key="3">
    <source>
        <dbReference type="ARBA" id="ARBA00023125"/>
    </source>
</evidence>
<evidence type="ECO:0000313" key="12">
    <source>
        <dbReference type="Proteomes" id="UP000092444"/>
    </source>
</evidence>
<dbReference type="PROSITE" id="PS50960">
    <property type="entry name" value="HTH_PSQ"/>
    <property type="match status" value="1"/>
</dbReference>
<feature type="compositionally biased region" description="Polar residues" evidence="8">
    <location>
        <begin position="1"/>
        <end position="11"/>
    </location>
</feature>
<evidence type="ECO:0000256" key="7">
    <source>
        <dbReference type="PROSITE-ProRule" id="PRU00320"/>
    </source>
</evidence>
<dbReference type="InterPro" id="IPR023485">
    <property type="entry name" value="Ptyr_pPase"/>
</dbReference>
<name>A0A1B0GCQ3_GLOMM</name>
<feature type="domain" description="BTB" evidence="9">
    <location>
        <begin position="149"/>
        <end position="214"/>
    </location>
</feature>
<keyword evidence="2" id="KW-0805">Transcription regulation</keyword>
<dbReference type="InterPro" id="IPR051095">
    <property type="entry name" value="Dros_DevTransReg"/>
</dbReference>
<dbReference type="Proteomes" id="UP000092444">
    <property type="component" value="Unassembled WGS sequence"/>
</dbReference>
<feature type="domain" description="HTH psq-type" evidence="10">
    <location>
        <begin position="718"/>
        <end position="770"/>
    </location>
</feature>
<feature type="region of interest" description="Disordered" evidence="8">
    <location>
        <begin position="1043"/>
        <end position="1089"/>
    </location>
</feature>
<feature type="compositionally biased region" description="Low complexity" evidence="8">
    <location>
        <begin position="85"/>
        <end position="116"/>
    </location>
</feature>
<dbReference type="PANTHER" id="PTHR23110:SF109">
    <property type="entry name" value="FI07618P-RELATED"/>
    <property type="match status" value="1"/>
</dbReference>
<dbReference type="SUPFAM" id="SSF54695">
    <property type="entry name" value="POZ domain"/>
    <property type="match status" value="1"/>
</dbReference>
<evidence type="ECO:0000259" key="10">
    <source>
        <dbReference type="PROSITE" id="PS50960"/>
    </source>
</evidence>
<feature type="compositionally biased region" description="Low complexity" evidence="8">
    <location>
        <begin position="1126"/>
        <end position="1138"/>
    </location>
</feature>
<feature type="compositionally biased region" description="Polar residues" evidence="8">
    <location>
        <begin position="20"/>
        <end position="39"/>
    </location>
</feature>
<dbReference type="Gene3D" id="3.40.50.2300">
    <property type="match status" value="1"/>
</dbReference>
<evidence type="ECO:0000313" key="11">
    <source>
        <dbReference type="EnsemblMetazoa" id="GMOY011079-PA"/>
    </source>
</evidence>
<dbReference type="PANTHER" id="PTHR23110">
    <property type="entry name" value="BTB DOMAIN TRANSCRIPTION FACTOR"/>
    <property type="match status" value="1"/>
</dbReference>
<dbReference type="PhylomeDB" id="A0A1B0GCQ3"/>
<feature type="compositionally biased region" description="Polar residues" evidence="8">
    <location>
        <begin position="463"/>
        <end position="479"/>
    </location>
</feature>
<dbReference type="GO" id="GO:0006357">
    <property type="term" value="P:regulation of transcription by RNA polymerase II"/>
    <property type="evidence" value="ECO:0007669"/>
    <property type="project" value="TreeGrafter"/>
</dbReference>
<evidence type="ECO:0000256" key="4">
    <source>
        <dbReference type="ARBA" id="ARBA00023163"/>
    </source>
</evidence>
<comment type="subcellular location">
    <subcellularLocation>
        <location evidence="1 7">Nucleus</location>
    </subcellularLocation>
</comment>
<dbReference type="GO" id="GO:0003700">
    <property type="term" value="F:DNA-binding transcription factor activity"/>
    <property type="evidence" value="ECO:0007669"/>
    <property type="project" value="UniProtKB-ARBA"/>
</dbReference>
<feature type="compositionally biased region" description="Low complexity" evidence="8">
    <location>
        <begin position="1001"/>
        <end position="1023"/>
    </location>
</feature>
<feature type="compositionally biased region" description="Basic and acidic residues" evidence="8">
    <location>
        <begin position="246"/>
        <end position="256"/>
    </location>
</feature>
<feature type="region of interest" description="Disordered" evidence="8">
    <location>
        <begin position="1164"/>
        <end position="1190"/>
    </location>
</feature>
<sequence>MSSNNPLQTLPETGKKGKSPSISNLMDTTTDNKQPSRPSSVIPGILASLDSNSTSPPITHVTKLESNTLRSRNEHIVEVSSVSETPSHVPTPHSSSPVCEVPSSSPHSEQSSSGSASASAPQQFCLRWNNYQSNLTSVFDQLLQTESFVDVTLACDGHSIKAHKMVLSACSPYFQNLFFDTPCQHPIVIMRDVGWCELKAIVDFMYKGEINVSQEQIGPLLRIAEMLKVRGLADVGNIESSTSDARPNELLEKHDPSPQNLVSPKIPQHLSPITSREQSLYQSPDSGRAEQVQSFLSFTEPNKKLRLEKSAWDINSSSSGNHPNSSSIELRLSPLPHGSLVTRNVRKRRWPSADALLNPPSSPLSGLIAAERAEQEQERERQREHILITPPIAITSSTTNSATHLTSSSLASNVQIEIPSSSLTLLPPARTPSGLLTPSPHLQISQHQSQLQQHHSSGQHSQRASPASSVASTQPSSVLSGPLTPSPANITSSNSGESHHRFSMGSVQAAAMAAAAAAAHIDLTPAAAMGIGGLPSATMPIGSGPTHHPSSIADDLEIKPGIAEMIREEERENMAKTILMVCSGNGLCSSIAEAVMAEINEEAGVSHYWQVDSNAVGGWNSDYSSDEGPISLCTDNETSPQDTLRRPELYRRLPALTFDDNNINGRAEPNRAAKMLESSHAWMSSGASIAADSYQYQLQSMWQKCWNTNQSLMHHLRFRERGPLKSWRPETMAEAIFSVLKEGLSLSQAARKYDIPYPTFVLYANRVHNMLGPSIDGGPDLRPKGRGRPQRILLGIWPDEHIKGVIKTVVFRDAKDLKEETFAHLSYGRHSPVFSFQESTLNYGGPSSQCANGMPAPASDQMSQEATAAAVAAVAHNFRQQMQMAAAAQHQQHSENIGAASLFNLPPHLVSAAGPAGAGPIVGAPGPGSIVLPKPSISPALSTTSNSGGGSAVVGPRHAPSPCGPTLPGMHQLPPGMAVALHMVGGTGRCETATMLNQQQHQHQLQQLHMQQQHAIHQQQQQQQKHHQQMIFGASSISHPSISTATTAAPASSQHSISTTISAPQTKFSSSSISPSLERQRQSTPGNTALRSSLTDLALDFGYSKSTQSFSPSRLFPDDLADLVGTSPSSSTSKKPSTLADTSSTITVTKSNTPSEILTSVACTSTTTSTTSNKSSSNSVKLEPITTSSE</sequence>
<dbReference type="Pfam" id="PF00651">
    <property type="entry name" value="BTB"/>
    <property type="match status" value="1"/>
</dbReference>
<dbReference type="SMART" id="SM00225">
    <property type="entry name" value="BTB"/>
    <property type="match status" value="1"/>
</dbReference>
<feature type="DNA-binding region" description="H-T-H motif" evidence="7">
    <location>
        <begin position="746"/>
        <end position="766"/>
    </location>
</feature>
<evidence type="ECO:0000256" key="2">
    <source>
        <dbReference type="ARBA" id="ARBA00023015"/>
    </source>
</evidence>
<keyword evidence="5 7" id="KW-0539">Nucleus</keyword>
<dbReference type="EMBL" id="CCAG010002185">
    <property type="status" value="NOT_ANNOTATED_CDS"/>
    <property type="molecule type" value="Genomic_DNA"/>
</dbReference>
<dbReference type="InterPro" id="IPR007889">
    <property type="entry name" value="HTH_Psq"/>
</dbReference>
<feature type="compositionally biased region" description="Low complexity" evidence="8">
    <location>
        <begin position="1043"/>
        <end position="1056"/>
    </location>
</feature>
<dbReference type="GO" id="GO:0046660">
    <property type="term" value="P:female sex differentiation"/>
    <property type="evidence" value="ECO:0007669"/>
    <property type="project" value="UniProtKB-ARBA"/>
</dbReference>